<dbReference type="Proteomes" id="UP000784294">
    <property type="component" value="Unassembled WGS sequence"/>
</dbReference>
<evidence type="ECO:0000313" key="2">
    <source>
        <dbReference type="EMBL" id="VEL21171.1"/>
    </source>
</evidence>
<feature type="compositionally biased region" description="Polar residues" evidence="1">
    <location>
        <begin position="41"/>
        <end position="53"/>
    </location>
</feature>
<sequence length="72" mass="7887">MNTHISRLSNSSVNRRNRESGNNSAGQVVANRCSPPARQSRPVNSNGTFSQFSHKTHLSEVPRRPSAAHDCS</sequence>
<feature type="region of interest" description="Disordered" evidence="1">
    <location>
        <begin position="1"/>
        <end position="72"/>
    </location>
</feature>
<dbReference type="EMBL" id="CAAALY010049940">
    <property type="protein sequence ID" value="VEL21171.1"/>
    <property type="molecule type" value="Genomic_DNA"/>
</dbReference>
<reference evidence="2" key="1">
    <citation type="submission" date="2018-11" db="EMBL/GenBank/DDBJ databases">
        <authorList>
            <consortium name="Pathogen Informatics"/>
        </authorList>
    </citation>
    <scope>NUCLEOTIDE SEQUENCE</scope>
</reference>
<organism evidence="2 3">
    <name type="scientific">Protopolystoma xenopodis</name>
    <dbReference type="NCBI Taxonomy" id="117903"/>
    <lineage>
        <taxon>Eukaryota</taxon>
        <taxon>Metazoa</taxon>
        <taxon>Spiralia</taxon>
        <taxon>Lophotrochozoa</taxon>
        <taxon>Platyhelminthes</taxon>
        <taxon>Monogenea</taxon>
        <taxon>Polyopisthocotylea</taxon>
        <taxon>Polystomatidea</taxon>
        <taxon>Polystomatidae</taxon>
        <taxon>Protopolystoma</taxon>
    </lineage>
</organism>
<accession>A0A448WVD1</accession>
<comment type="caution">
    <text evidence="2">The sequence shown here is derived from an EMBL/GenBank/DDBJ whole genome shotgun (WGS) entry which is preliminary data.</text>
</comment>
<evidence type="ECO:0000313" key="3">
    <source>
        <dbReference type="Proteomes" id="UP000784294"/>
    </source>
</evidence>
<feature type="compositionally biased region" description="Low complexity" evidence="1">
    <location>
        <begin position="1"/>
        <end position="24"/>
    </location>
</feature>
<evidence type="ECO:0000256" key="1">
    <source>
        <dbReference type="SAM" id="MobiDB-lite"/>
    </source>
</evidence>
<protein>
    <submittedName>
        <fullName evidence="2">Uncharacterized protein</fullName>
    </submittedName>
</protein>
<dbReference type="AlphaFoldDB" id="A0A448WVD1"/>
<proteinExistence type="predicted"/>
<gene>
    <name evidence="2" type="ORF">PXEA_LOCUS14611</name>
</gene>
<name>A0A448WVD1_9PLAT</name>
<keyword evidence="3" id="KW-1185">Reference proteome</keyword>